<sequence length="136" mass="14997">VTVGNWRTSVQVRTAQENFQLVSKLYSAGELAGDSQPYSFNYNICVRNSNESSSPLYETYLSGGCTRTSDMEAPPLRGNVDGDRKSINVYIKRCVCCNIIIQIFDHVACCSSTSVHDVHGRGFPLSQPNPEGLLED</sequence>
<protein>
    <submittedName>
        <fullName evidence="1">Uncharacterized protein</fullName>
    </submittedName>
</protein>
<accession>A0AAD7ZRG9</accession>
<gene>
    <name evidence="1" type="ORF">L9F63_021152</name>
</gene>
<evidence type="ECO:0000313" key="2">
    <source>
        <dbReference type="Proteomes" id="UP001233999"/>
    </source>
</evidence>
<feature type="non-terminal residue" evidence="1">
    <location>
        <position position="1"/>
    </location>
</feature>
<proteinExistence type="predicted"/>
<reference evidence="1" key="1">
    <citation type="journal article" date="2023" name="IScience">
        <title>Live-bearing cockroach genome reveals convergent evolutionary mechanisms linked to viviparity in insects and beyond.</title>
        <authorList>
            <person name="Fouks B."/>
            <person name="Harrison M.C."/>
            <person name="Mikhailova A.A."/>
            <person name="Marchal E."/>
            <person name="English S."/>
            <person name="Carruthers M."/>
            <person name="Jennings E.C."/>
            <person name="Chiamaka E.L."/>
            <person name="Frigard R.A."/>
            <person name="Pippel M."/>
            <person name="Attardo G.M."/>
            <person name="Benoit J.B."/>
            <person name="Bornberg-Bauer E."/>
            <person name="Tobe S.S."/>
        </authorList>
    </citation>
    <scope>NUCLEOTIDE SEQUENCE</scope>
    <source>
        <strain evidence="1">Stay&amp;Tobe</strain>
    </source>
</reference>
<dbReference type="Proteomes" id="UP001233999">
    <property type="component" value="Unassembled WGS sequence"/>
</dbReference>
<comment type="caution">
    <text evidence="1">The sequence shown here is derived from an EMBL/GenBank/DDBJ whole genome shotgun (WGS) entry which is preliminary data.</text>
</comment>
<name>A0AAD7ZRG9_DIPPU</name>
<organism evidence="1 2">
    <name type="scientific">Diploptera punctata</name>
    <name type="common">Pacific beetle cockroach</name>
    <dbReference type="NCBI Taxonomy" id="6984"/>
    <lineage>
        <taxon>Eukaryota</taxon>
        <taxon>Metazoa</taxon>
        <taxon>Ecdysozoa</taxon>
        <taxon>Arthropoda</taxon>
        <taxon>Hexapoda</taxon>
        <taxon>Insecta</taxon>
        <taxon>Pterygota</taxon>
        <taxon>Neoptera</taxon>
        <taxon>Polyneoptera</taxon>
        <taxon>Dictyoptera</taxon>
        <taxon>Blattodea</taxon>
        <taxon>Blaberoidea</taxon>
        <taxon>Blaberidae</taxon>
        <taxon>Diplopterinae</taxon>
        <taxon>Diploptera</taxon>
    </lineage>
</organism>
<feature type="non-terminal residue" evidence="1">
    <location>
        <position position="136"/>
    </location>
</feature>
<evidence type="ECO:0000313" key="1">
    <source>
        <dbReference type="EMBL" id="KAJ9584498.1"/>
    </source>
</evidence>
<reference evidence="1" key="2">
    <citation type="submission" date="2023-05" db="EMBL/GenBank/DDBJ databases">
        <authorList>
            <person name="Fouks B."/>
        </authorList>
    </citation>
    <scope>NUCLEOTIDE SEQUENCE</scope>
    <source>
        <strain evidence="1">Stay&amp;Tobe</strain>
        <tissue evidence="1">Testes</tissue>
    </source>
</reference>
<dbReference type="AlphaFoldDB" id="A0AAD7ZRG9"/>
<keyword evidence="2" id="KW-1185">Reference proteome</keyword>
<dbReference type="EMBL" id="JASPKZ010007400">
    <property type="protein sequence ID" value="KAJ9584498.1"/>
    <property type="molecule type" value="Genomic_DNA"/>
</dbReference>